<dbReference type="EMBL" id="DYDO01000010">
    <property type="protein sequence ID" value="DBA16892.1"/>
    <property type="molecule type" value="Genomic_DNA"/>
</dbReference>
<comment type="caution">
    <text evidence="2">The sequence shown here is derived from an EMBL/GenBank/DDBJ whole genome shotgun (WGS) entry which is preliminary data.</text>
</comment>
<sequence length="86" mass="9721">MNLNSGKNSLVQDGWTLQGWSTLGERSLFPSGTGTGNDRTLPSGYRAVKCNGYSSFPFPLSFYCCLSLFLPNLYFLSCWQRHRLKM</sequence>
<dbReference type="Proteomes" id="UP001181693">
    <property type="component" value="Unassembled WGS sequence"/>
</dbReference>
<proteinExistence type="predicted"/>
<evidence type="ECO:0000313" key="3">
    <source>
        <dbReference type="Proteomes" id="UP001181693"/>
    </source>
</evidence>
<accession>A0AAV2ZXQ0</accession>
<evidence type="ECO:0000313" key="2">
    <source>
        <dbReference type="EMBL" id="DBA16892.1"/>
    </source>
</evidence>
<evidence type="ECO:0000256" key="1">
    <source>
        <dbReference type="SAM" id="Phobius"/>
    </source>
</evidence>
<feature type="transmembrane region" description="Helical" evidence="1">
    <location>
        <begin position="60"/>
        <end position="79"/>
    </location>
</feature>
<name>A0AAV2ZXQ0_PYXAD</name>
<gene>
    <name evidence="2" type="ORF">GDO54_002419</name>
</gene>
<keyword evidence="1" id="KW-0812">Transmembrane</keyword>
<keyword evidence="3" id="KW-1185">Reference proteome</keyword>
<organism evidence="2 3">
    <name type="scientific">Pyxicephalus adspersus</name>
    <name type="common">African bullfrog</name>
    <dbReference type="NCBI Taxonomy" id="30357"/>
    <lineage>
        <taxon>Eukaryota</taxon>
        <taxon>Metazoa</taxon>
        <taxon>Chordata</taxon>
        <taxon>Craniata</taxon>
        <taxon>Vertebrata</taxon>
        <taxon>Euteleostomi</taxon>
        <taxon>Amphibia</taxon>
        <taxon>Batrachia</taxon>
        <taxon>Anura</taxon>
        <taxon>Neobatrachia</taxon>
        <taxon>Ranoidea</taxon>
        <taxon>Pyxicephalidae</taxon>
        <taxon>Pyxicephalinae</taxon>
        <taxon>Pyxicephalus</taxon>
    </lineage>
</organism>
<reference evidence="2" key="1">
    <citation type="thesis" date="2020" institute="ProQuest LLC" country="789 East Eisenhower Parkway, Ann Arbor, MI, USA">
        <title>Comparative Genomics and Chromosome Evolution.</title>
        <authorList>
            <person name="Mudd A.B."/>
        </authorList>
    </citation>
    <scope>NUCLEOTIDE SEQUENCE</scope>
    <source>
        <strain evidence="2">1538</strain>
        <tissue evidence="2">Blood</tissue>
    </source>
</reference>
<dbReference type="AlphaFoldDB" id="A0AAV2ZXQ0"/>
<protein>
    <submittedName>
        <fullName evidence="2">Uncharacterized protein</fullName>
    </submittedName>
</protein>
<keyword evidence="1" id="KW-1133">Transmembrane helix</keyword>
<keyword evidence="1" id="KW-0472">Membrane</keyword>